<evidence type="ECO:0000313" key="4">
    <source>
        <dbReference type="Proteomes" id="UP000299102"/>
    </source>
</evidence>
<protein>
    <recommendedName>
        <fullName evidence="5">Osiris 10</fullName>
    </recommendedName>
</protein>
<accession>A0A4C1TUB2</accession>
<dbReference type="AlphaFoldDB" id="A0A4C1TUB2"/>
<dbReference type="GO" id="GO:0016020">
    <property type="term" value="C:membrane"/>
    <property type="evidence" value="ECO:0007669"/>
    <property type="project" value="TreeGrafter"/>
</dbReference>
<feature type="transmembrane region" description="Helical" evidence="1">
    <location>
        <begin position="202"/>
        <end position="226"/>
    </location>
</feature>
<dbReference type="InterPro" id="IPR012464">
    <property type="entry name" value="DUF1676"/>
</dbReference>
<dbReference type="Proteomes" id="UP000299102">
    <property type="component" value="Unassembled WGS sequence"/>
</dbReference>
<feature type="chain" id="PRO_5020037176" description="Osiris 10" evidence="2">
    <location>
        <begin position="24"/>
        <end position="324"/>
    </location>
</feature>
<feature type="signal peptide" evidence="2">
    <location>
        <begin position="1"/>
        <end position="23"/>
    </location>
</feature>
<organism evidence="3 4">
    <name type="scientific">Eumeta variegata</name>
    <name type="common">Bagworm moth</name>
    <name type="synonym">Eumeta japonica</name>
    <dbReference type="NCBI Taxonomy" id="151549"/>
    <lineage>
        <taxon>Eukaryota</taxon>
        <taxon>Metazoa</taxon>
        <taxon>Ecdysozoa</taxon>
        <taxon>Arthropoda</taxon>
        <taxon>Hexapoda</taxon>
        <taxon>Insecta</taxon>
        <taxon>Pterygota</taxon>
        <taxon>Neoptera</taxon>
        <taxon>Endopterygota</taxon>
        <taxon>Lepidoptera</taxon>
        <taxon>Glossata</taxon>
        <taxon>Ditrysia</taxon>
        <taxon>Tineoidea</taxon>
        <taxon>Psychidae</taxon>
        <taxon>Oiketicinae</taxon>
        <taxon>Eumeta</taxon>
    </lineage>
</organism>
<gene>
    <name evidence="3" type="ORF">EVAR_12304_1</name>
</gene>
<evidence type="ECO:0008006" key="5">
    <source>
        <dbReference type="Google" id="ProtNLM"/>
    </source>
</evidence>
<dbReference type="EMBL" id="BGZK01000088">
    <property type="protein sequence ID" value="GBP17597.1"/>
    <property type="molecule type" value="Genomic_DNA"/>
</dbReference>
<reference evidence="3 4" key="1">
    <citation type="journal article" date="2019" name="Commun. Biol.">
        <title>The bagworm genome reveals a unique fibroin gene that provides high tensile strength.</title>
        <authorList>
            <person name="Kono N."/>
            <person name="Nakamura H."/>
            <person name="Ohtoshi R."/>
            <person name="Tomita M."/>
            <person name="Numata K."/>
            <person name="Arakawa K."/>
        </authorList>
    </citation>
    <scope>NUCLEOTIDE SEQUENCE [LARGE SCALE GENOMIC DNA]</scope>
</reference>
<evidence type="ECO:0000313" key="3">
    <source>
        <dbReference type="EMBL" id="GBP17597.1"/>
    </source>
</evidence>
<feature type="transmembrane region" description="Helical" evidence="1">
    <location>
        <begin position="170"/>
        <end position="195"/>
    </location>
</feature>
<evidence type="ECO:0000256" key="1">
    <source>
        <dbReference type="SAM" id="Phobius"/>
    </source>
</evidence>
<dbReference type="PANTHER" id="PTHR21879:SF27">
    <property type="entry name" value="OSIRIS 10A"/>
    <property type="match status" value="1"/>
</dbReference>
<proteinExistence type="predicted"/>
<comment type="caution">
    <text evidence="3">The sequence shown here is derived from an EMBL/GenBank/DDBJ whole genome shotgun (WGS) entry which is preliminary data.</text>
</comment>
<dbReference type="PANTHER" id="PTHR21879">
    <property type="entry name" value="FI03362P-RELATED-RELATED"/>
    <property type="match status" value="1"/>
</dbReference>
<sequence>MFSKSSSKCILLLFLSLAIPSKPVQLHLQQGEELNENNVEKSELDSCMSVQGKSRDIGVCLGKEVINNLNKYDELDSFSLAAGVTFVRDEKSPRDIGSFLDKDPMDIRNLISKRSLHWDLSMLYPGLIMKIGPTLANGVLEFGIDPRIKDRTYSQANGELSAGRLLAKNFLVPFLLGFKFQLSTLLPLILGLLLVASKKAFLLAKVALIAVTLFGGGSSSSSYGSYSDLGSPTLSSYTSFEPSHYHGSHHHHHQGGYYNRHPYHAEYNYKEKSAEQTTASPITPEELRNRLERLFITKKDTDEPREETKIRNARNFAWTPINAG</sequence>
<keyword evidence="1" id="KW-1133">Transmembrane helix</keyword>
<dbReference type="OrthoDB" id="8197686at2759"/>
<dbReference type="STRING" id="151549.A0A4C1TUB2"/>
<keyword evidence="2" id="KW-0732">Signal</keyword>
<evidence type="ECO:0000256" key="2">
    <source>
        <dbReference type="SAM" id="SignalP"/>
    </source>
</evidence>
<dbReference type="Pfam" id="PF07898">
    <property type="entry name" value="DUF1676"/>
    <property type="match status" value="1"/>
</dbReference>
<keyword evidence="4" id="KW-1185">Reference proteome</keyword>
<keyword evidence="1" id="KW-0472">Membrane</keyword>
<name>A0A4C1TUB2_EUMVA</name>
<keyword evidence="1" id="KW-0812">Transmembrane</keyword>